<sequence>MMNLLALCLVVTSLATAGVWSPSPNPEKQHKNQGQDVIVKEGHRMIVVEYDQDGHENTKISISPEHGHGHASSHKPDSMNNAEDNLASAASGAIGGAKLKIKQTASVLPNLGQGLSQSSRNGEAYVNPKELICDAYGKCKHKIADAMEKGKEKVSGTAHDALDKQKELAHELISKKKEVAHEAVDVAGDSILKAKETVSQKAHDIEENARKSVKEVMDIGKTIRGDIEMNVSKQVTEKAEAAKEAAKHTADKVVSGASKLKEEGKRELGGIIRQGHKAAKYVGSKETMKSLMGVVNLMGFATAYGMCVWVTFISSYLLSRAMPRQQFGMVQSKIYPVYFRAMAYSIGLAMLGHLLSHRTRLFSSKSEMLQVYNLLGSLLTVFFNALYLEPRATKVMFESMKMEKEEGRGREDITTEPRGREESQQTADPTASATTSTHETAEPSPSSGAEQNAARSPIIRLNDKLKMLNSYSSFLNILNLMSLTWHLVYLGQRLYLSS</sequence>
<comment type="caution">
    <text evidence="9">The sequence shown here is derived from an EMBL/GenBank/DDBJ whole genome shotgun (WGS) entry which is preliminary data.</text>
</comment>
<accession>A0AAD7PCB2</accession>
<dbReference type="GO" id="GO:0016020">
    <property type="term" value="C:membrane"/>
    <property type="evidence" value="ECO:0007669"/>
    <property type="project" value="UniProtKB-SubCell"/>
</dbReference>
<feature type="region of interest" description="Disordered" evidence="5">
    <location>
        <begin position="57"/>
        <end position="83"/>
    </location>
</feature>
<evidence type="ECO:0000256" key="4">
    <source>
        <dbReference type="ARBA" id="ARBA00023136"/>
    </source>
</evidence>
<evidence type="ECO:0000256" key="3">
    <source>
        <dbReference type="ARBA" id="ARBA00022989"/>
    </source>
</evidence>
<reference evidence="9" key="1">
    <citation type="journal article" date="2023" name="Science">
        <title>Elucidation of the pathway for biosynthesis of saponin adjuvants from the soapbark tree.</title>
        <authorList>
            <person name="Reed J."/>
            <person name="Orme A."/>
            <person name="El-Demerdash A."/>
            <person name="Owen C."/>
            <person name="Martin L.B.B."/>
            <person name="Misra R.C."/>
            <person name="Kikuchi S."/>
            <person name="Rejzek M."/>
            <person name="Martin A.C."/>
            <person name="Harkess A."/>
            <person name="Leebens-Mack J."/>
            <person name="Louveau T."/>
            <person name="Stephenson M.J."/>
            <person name="Osbourn A."/>
        </authorList>
    </citation>
    <scope>NUCLEOTIDE SEQUENCE</scope>
    <source>
        <strain evidence="9">S10</strain>
    </source>
</reference>
<evidence type="ECO:0000259" key="8">
    <source>
        <dbReference type="Pfam" id="PF13664"/>
    </source>
</evidence>
<dbReference type="KEGG" id="qsa:O6P43_029987"/>
<protein>
    <submittedName>
        <fullName evidence="9">Late embryogenesis abundant protein (LEA) family protein</fullName>
    </submittedName>
</protein>
<dbReference type="Pfam" id="PF13664">
    <property type="entry name" value="DUF4149"/>
    <property type="match status" value="1"/>
</dbReference>
<comment type="subcellular location">
    <subcellularLocation>
        <location evidence="1">Membrane</location>
    </subcellularLocation>
</comment>
<evidence type="ECO:0000313" key="10">
    <source>
        <dbReference type="Proteomes" id="UP001163823"/>
    </source>
</evidence>
<dbReference type="PANTHER" id="PTHR47652:SF3">
    <property type="entry name" value="MITOCHONDRIAL IMPORT INNER MEMBRANE TRANSLOCASE SUBUNIT TIM44"/>
    <property type="match status" value="1"/>
</dbReference>
<feature type="chain" id="PRO_5041999740" evidence="7">
    <location>
        <begin position="18"/>
        <end position="498"/>
    </location>
</feature>
<evidence type="ECO:0000313" key="9">
    <source>
        <dbReference type="EMBL" id="KAJ7949679.1"/>
    </source>
</evidence>
<feature type="signal peptide" evidence="7">
    <location>
        <begin position="1"/>
        <end position="17"/>
    </location>
</feature>
<keyword evidence="2 6" id="KW-0812">Transmembrane</keyword>
<feature type="transmembrane region" description="Helical" evidence="6">
    <location>
        <begin position="368"/>
        <end position="388"/>
    </location>
</feature>
<feature type="transmembrane region" description="Helical" evidence="6">
    <location>
        <begin position="297"/>
        <end position="317"/>
    </location>
</feature>
<feature type="compositionally biased region" description="Basic and acidic residues" evidence="5">
    <location>
        <begin position="403"/>
        <end position="423"/>
    </location>
</feature>
<organism evidence="9 10">
    <name type="scientific">Quillaja saponaria</name>
    <name type="common">Soap bark tree</name>
    <dbReference type="NCBI Taxonomy" id="32244"/>
    <lineage>
        <taxon>Eukaryota</taxon>
        <taxon>Viridiplantae</taxon>
        <taxon>Streptophyta</taxon>
        <taxon>Embryophyta</taxon>
        <taxon>Tracheophyta</taxon>
        <taxon>Spermatophyta</taxon>
        <taxon>Magnoliopsida</taxon>
        <taxon>eudicotyledons</taxon>
        <taxon>Gunneridae</taxon>
        <taxon>Pentapetalae</taxon>
        <taxon>rosids</taxon>
        <taxon>fabids</taxon>
        <taxon>Fabales</taxon>
        <taxon>Quillajaceae</taxon>
        <taxon>Quillaja</taxon>
    </lineage>
</organism>
<evidence type="ECO:0000256" key="6">
    <source>
        <dbReference type="SAM" id="Phobius"/>
    </source>
</evidence>
<keyword evidence="10" id="KW-1185">Reference proteome</keyword>
<dbReference type="Proteomes" id="UP001163823">
    <property type="component" value="Chromosome 12"/>
</dbReference>
<proteinExistence type="predicted"/>
<evidence type="ECO:0000256" key="5">
    <source>
        <dbReference type="SAM" id="MobiDB-lite"/>
    </source>
</evidence>
<keyword evidence="4 6" id="KW-0472">Membrane</keyword>
<dbReference type="EMBL" id="JARAOO010000012">
    <property type="protein sequence ID" value="KAJ7949679.1"/>
    <property type="molecule type" value="Genomic_DNA"/>
</dbReference>
<evidence type="ECO:0000256" key="2">
    <source>
        <dbReference type="ARBA" id="ARBA00022692"/>
    </source>
</evidence>
<keyword evidence="3 6" id="KW-1133">Transmembrane helix</keyword>
<evidence type="ECO:0000256" key="7">
    <source>
        <dbReference type="SAM" id="SignalP"/>
    </source>
</evidence>
<feature type="domain" description="TMEM205-like" evidence="8">
    <location>
        <begin position="299"/>
        <end position="399"/>
    </location>
</feature>
<evidence type="ECO:0000256" key="1">
    <source>
        <dbReference type="ARBA" id="ARBA00004370"/>
    </source>
</evidence>
<feature type="region of interest" description="Disordered" evidence="5">
    <location>
        <begin position="403"/>
        <end position="455"/>
    </location>
</feature>
<gene>
    <name evidence="9" type="ORF">O6P43_029987</name>
</gene>
<dbReference type="PANTHER" id="PTHR47652">
    <property type="entry name" value="MITOCHONDRIAL IMPORT INNER MEMBRANE TRANSLOCASE SUBUNIT TIM44"/>
    <property type="match status" value="1"/>
</dbReference>
<dbReference type="InterPro" id="IPR025423">
    <property type="entry name" value="TMEM205-like"/>
</dbReference>
<keyword evidence="7" id="KW-0732">Signal</keyword>
<feature type="transmembrane region" description="Helical" evidence="6">
    <location>
        <begin position="337"/>
        <end position="356"/>
    </location>
</feature>
<feature type="compositionally biased region" description="Low complexity" evidence="5">
    <location>
        <begin position="424"/>
        <end position="447"/>
    </location>
</feature>
<feature type="transmembrane region" description="Helical" evidence="6">
    <location>
        <begin position="468"/>
        <end position="488"/>
    </location>
</feature>
<name>A0AAD7PCB2_QUISA</name>
<dbReference type="AlphaFoldDB" id="A0AAD7PCB2"/>